<dbReference type="Pfam" id="PF13426">
    <property type="entry name" value="PAS_9"/>
    <property type="match status" value="1"/>
</dbReference>
<evidence type="ECO:0000259" key="1">
    <source>
        <dbReference type="PROSITE" id="PS50112"/>
    </source>
</evidence>
<dbReference type="InterPro" id="IPR035965">
    <property type="entry name" value="PAS-like_dom_sf"/>
</dbReference>
<dbReference type="CDD" id="cd00130">
    <property type="entry name" value="PAS"/>
    <property type="match status" value="1"/>
</dbReference>
<proteinExistence type="predicted"/>
<sequence>MPQESMPTTTAGPDLGLIFDLSPLALLVLSPAWRITRVSSRFLGEWRVAADDCVGQELLRFVERQMRPSRPAHLAQLTTTIDDAIAARAERTTKPINTRCAVSWRARVIPIFNSDELLSIILEWHEVPPSHLEDELVKPGLSTDEAFRVLVQAVKDYAIFLLNTEGHIATWNTGAELLKGYKRDDIIGKHFSIFYGKEDLDIKKPEMELEMCMREGRVENEGWRYRKDGSRFWANVIITAVYKDRVHVGFGKVMRDLVSQTEGRGF</sequence>
<feature type="domain" description="PAS" evidence="1">
    <location>
        <begin position="143"/>
        <end position="216"/>
    </location>
</feature>
<evidence type="ECO:0000313" key="3">
    <source>
        <dbReference type="Proteomes" id="UP001302745"/>
    </source>
</evidence>
<dbReference type="EMBL" id="MU856994">
    <property type="protein sequence ID" value="KAK4151936.1"/>
    <property type="molecule type" value="Genomic_DNA"/>
</dbReference>
<comment type="caution">
    <text evidence="2">The sequence shown here is derived from an EMBL/GenBank/DDBJ whole genome shotgun (WGS) entry which is preliminary data.</text>
</comment>
<protein>
    <recommendedName>
        <fullName evidence="1">PAS domain-containing protein</fullName>
    </recommendedName>
</protein>
<dbReference type="NCBIfam" id="TIGR00229">
    <property type="entry name" value="sensory_box"/>
    <property type="match status" value="1"/>
</dbReference>
<dbReference type="Gene3D" id="3.30.450.20">
    <property type="entry name" value="PAS domain"/>
    <property type="match status" value="1"/>
</dbReference>
<dbReference type="PROSITE" id="PS50112">
    <property type="entry name" value="PAS"/>
    <property type="match status" value="1"/>
</dbReference>
<dbReference type="Proteomes" id="UP001302745">
    <property type="component" value="Unassembled WGS sequence"/>
</dbReference>
<evidence type="ECO:0000313" key="2">
    <source>
        <dbReference type="EMBL" id="KAK4151936.1"/>
    </source>
</evidence>
<dbReference type="AlphaFoldDB" id="A0AAN6VKL3"/>
<accession>A0AAN6VKL3</accession>
<keyword evidence="3" id="KW-1185">Reference proteome</keyword>
<dbReference type="InterPro" id="IPR000014">
    <property type="entry name" value="PAS"/>
</dbReference>
<dbReference type="SUPFAM" id="SSF55785">
    <property type="entry name" value="PYP-like sensor domain (PAS domain)"/>
    <property type="match status" value="2"/>
</dbReference>
<reference evidence="2" key="2">
    <citation type="submission" date="2023-05" db="EMBL/GenBank/DDBJ databases">
        <authorList>
            <consortium name="Lawrence Berkeley National Laboratory"/>
            <person name="Steindorff A."/>
            <person name="Hensen N."/>
            <person name="Bonometti L."/>
            <person name="Westerberg I."/>
            <person name="Brannstrom I.O."/>
            <person name="Guillou S."/>
            <person name="Cros-Aarteil S."/>
            <person name="Calhoun S."/>
            <person name="Haridas S."/>
            <person name="Kuo A."/>
            <person name="Mondo S."/>
            <person name="Pangilinan J."/>
            <person name="Riley R."/>
            <person name="Labutti K."/>
            <person name="Andreopoulos B."/>
            <person name="Lipzen A."/>
            <person name="Chen C."/>
            <person name="Yanf M."/>
            <person name="Daum C."/>
            <person name="Ng V."/>
            <person name="Clum A."/>
            <person name="Ohm R."/>
            <person name="Martin F."/>
            <person name="Silar P."/>
            <person name="Natvig D."/>
            <person name="Lalanne C."/>
            <person name="Gautier V."/>
            <person name="Ament-Velasquez S.L."/>
            <person name="Kruys A."/>
            <person name="Hutchinson M.I."/>
            <person name="Powell A.J."/>
            <person name="Barry K."/>
            <person name="Miller A.N."/>
            <person name="Grigoriev I.V."/>
            <person name="Debuchy R."/>
            <person name="Gladieux P."/>
            <person name="Thoren M.H."/>
            <person name="Johannesson H."/>
        </authorList>
    </citation>
    <scope>NUCLEOTIDE SEQUENCE</scope>
    <source>
        <strain evidence="2">CBS 538.74</strain>
    </source>
</reference>
<dbReference type="SMART" id="SM00091">
    <property type="entry name" value="PAS"/>
    <property type="match status" value="2"/>
</dbReference>
<gene>
    <name evidence="2" type="ORF">C8A00DRAFT_35409</name>
</gene>
<name>A0AAN6VKL3_9PEZI</name>
<organism evidence="2 3">
    <name type="scientific">Chaetomidium leptoderma</name>
    <dbReference type="NCBI Taxonomy" id="669021"/>
    <lineage>
        <taxon>Eukaryota</taxon>
        <taxon>Fungi</taxon>
        <taxon>Dikarya</taxon>
        <taxon>Ascomycota</taxon>
        <taxon>Pezizomycotina</taxon>
        <taxon>Sordariomycetes</taxon>
        <taxon>Sordariomycetidae</taxon>
        <taxon>Sordariales</taxon>
        <taxon>Chaetomiaceae</taxon>
        <taxon>Chaetomidium</taxon>
    </lineage>
</organism>
<reference evidence="2" key="1">
    <citation type="journal article" date="2023" name="Mol. Phylogenet. Evol.">
        <title>Genome-scale phylogeny and comparative genomics of the fungal order Sordariales.</title>
        <authorList>
            <person name="Hensen N."/>
            <person name="Bonometti L."/>
            <person name="Westerberg I."/>
            <person name="Brannstrom I.O."/>
            <person name="Guillou S."/>
            <person name="Cros-Aarteil S."/>
            <person name="Calhoun S."/>
            <person name="Haridas S."/>
            <person name="Kuo A."/>
            <person name="Mondo S."/>
            <person name="Pangilinan J."/>
            <person name="Riley R."/>
            <person name="LaButti K."/>
            <person name="Andreopoulos B."/>
            <person name="Lipzen A."/>
            <person name="Chen C."/>
            <person name="Yan M."/>
            <person name="Daum C."/>
            <person name="Ng V."/>
            <person name="Clum A."/>
            <person name="Steindorff A."/>
            <person name="Ohm R.A."/>
            <person name="Martin F."/>
            <person name="Silar P."/>
            <person name="Natvig D.O."/>
            <person name="Lalanne C."/>
            <person name="Gautier V."/>
            <person name="Ament-Velasquez S.L."/>
            <person name="Kruys A."/>
            <person name="Hutchinson M.I."/>
            <person name="Powell A.J."/>
            <person name="Barry K."/>
            <person name="Miller A.N."/>
            <person name="Grigoriev I.V."/>
            <person name="Debuchy R."/>
            <person name="Gladieux P."/>
            <person name="Hiltunen Thoren M."/>
            <person name="Johannesson H."/>
        </authorList>
    </citation>
    <scope>NUCLEOTIDE SEQUENCE</scope>
    <source>
        <strain evidence="2">CBS 538.74</strain>
    </source>
</reference>